<dbReference type="GO" id="GO:0005737">
    <property type="term" value="C:cytoplasm"/>
    <property type="evidence" value="ECO:0007669"/>
    <property type="project" value="UniProtKB-SubCell"/>
</dbReference>
<dbReference type="EnsemblMetazoa" id="XM_038190266.1">
    <property type="protein sequence ID" value="XP_038046194.1"/>
    <property type="gene ID" value="LOC119720555"/>
</dbReference>
<dbReference type="PROSITE" id="PS51194">
    <property type="entry name" value="HELICASE_CTER"/>
    <property type="match status" value="1"/>
</dbReference>
<dbReference type="InterPro" id="IPR027417">
    <property type="entry name" value="P-loop_NTPase"/>
</dbReference>
<dbReference type="Pfam" id="PF04851">
    <property type="entry name" value="ResIII"/>
    <property type="match status" value="1"/>
</dbReference>
<keyword evidence="26" id="KW-1185">Reference proteome</keyword>
<dbReference type="GO" id="GO:0003724">
    <property type="term" value="F:RNA helicase activity"/>
    <property type="evidence" value="ECO:0007669"/>
    <property type="project" value="UniProtKB-EC"/>
</dbReference>
<dbReference type="Proteomes" id="UP000887568">
    <property type="component" value="Unplaced"/>
</dbReference>
<keyword evidence="16" id="KW-0391">Immunity</keyword>
<protein>
    <recommendedName>
        <fullName evidence="3">RNA helicase</fullName>
        <ecNumber evidence="3">3.6.4.13</ecNumber>
    </recommendedName>
</protein>
<dbReference type="RefSeq" id="XP_038046194.1">
    <property type="nucleotide sequence ID" value="XM_038190266.1"/>
</dbReference>
<dbReference type="InterPro" id="IPR001650">
    <property type="entry name" value="Helicase_C-like"/>
</dbReference>
<keyword evidence="10" id="KW-0547">Nucleotide-binding</keyword>
<keyword evidence="11" id="KW-0378">Hydrolase</keyword>
<dbReference type="Gene3D" id="1.20.1320.30">
    <property type="match status" value="1"/>
</dbReference>
<dbReference type="GeneID" id="119720555"/>
<evidence type="ECO:0000256" key="4">
    <source>
        <dbReference type="ARBA" id="ARBA00022490"/>
    </source>
</evidence>
<evidence type="ECO:0000313" key="25">
    <source>
        <dbReference type="EnsemblMetazoa" id="XP_038046194.1"/>
    </source>
</evidence>
<feature type="region of interest" description="Disordered" evidence="21">
    <location>
        <begin position="238"/>
        <end position="287"/>
    </location>
</feature>
<dbReference type="SMART" id="SM00487">
    <property type="entry name" value="DEXDc"/>
    <property type="match status" value="1"/>
</dbReference>
<evidence type="ECO:0000256" key="12">
    <source>
        <dbReference type="ARBA" id="ARBA00022806"/>
    </source>
</evidence>
<evidence type="ECO:0000256" key="19">
    <source>
        <dbReference type="ARBA" id="ARBA00049390"/>
    </source>
</evidence>
<evidence type="ECO:0000313" key="26">
    <source>
        <dbReference type="Proteomes" id="UP000887568"/>
    </source>
</evidence>
<sequence>MADCFADEDGDPKLKIITDVFRPYVVENLNLTSEFLSLLYSKNGLNRETMGHTEQLLREASPVNVLLDRLARLNRKGTYTAFIECLRSKGSAFIADAIEDSADVEGERLDLLRHLMQAFHVKLNQIDPASMLPYLHCLNTEEKESVSQTTINHGDTRGAVFLVGILCKKGREVVGQLMEGLRETGHGSLAEELSELVCAPTCADTCGTNNLSQDVEMDDCCCGASSTYTGVVTDEPMNIFESGTPAENTSGCEPSASGACALKPGELSRSSDRDTPEGDSSDDEPKQLRLRGYQEELVAASLRGTNSLVVAPTGTGKTVVAARLVKAFLDRESGVGPRSGYPAQVIRDGPNKVVFLVNKIPLVDQQCNVFQSYMSESSIMGLSGEMSDAGSLVDLLDEHDVLVMTAQILVNALQGVKDDNDRLELSKIGLLVFDECHHCQKDDPYNKIMTQYCGVKLSSPETPRPQVLGLTASMGVGKASTLYEAEFHIMKMCANLDVEKICTVQDQQNKEELRQIRDKPEEDIFEVPGRKNNSFVKEIVGIMEKIEAKISRTQEGKDWLKQPASVPKRGTQGYENWLVQMGKYFIENAVNDETRRKLVTCKDHLKEYNACLYINRDARTQDALDHIKNFLESLQVGTTSGFSPDEQQLVDLFQDKLKLLKAFAVSPHPDLQNPLLQRLTEILNDTLVGRADSRGILFCKTRATSKALHAWLQATPSLQCLQAGILTGSGGSEGMTQTKQGEFLDMFREGKHRLMVATSVAEEGLDIQQCNVVICCNYISNEIGRVQAQGRSRARGGKYFLVLSEELTLTSREFRNRIREKMMYKATDSLQKMHDMNPNEFLEKIVKIQKESRLERQVKERALARLQHNRELMDVSMLCRKCSRHVCTLDDIRRIENAHHVVLNPAFRKQYKLVPHNKPVKKVDFEKLKRILCGDASCSQEWGIQMKYKGCVVFALTPVNLIFNPQNRSRRSYGKWKQVPYQIAEMDMEELLEVSMNMEDEEDNINEDDGDIWALS</sequence>
<dbReference type="InterPro" id="IPR038557">
    <property type="entry name" value="RLR_C_sf"/>
</dbReference>
<keyword evidence="8" id="KW-0479">Metal-binding</keyword>
<dbReference type="Gene3D" id="1.10.533.10">
    <property type="entry name" value="Death Domain, Fas"/>
    <property type="match status" value="2"/>
</dbReference>
<keyword evidence="15" id="KW-0832">Ubl conjugation</keyword>
<dbReference type="Gene3D" id="2.170.150.30">
    <property type="entry name" value="RIG-I-like receptor, C-terminal regulatory domain"/>
    <property type="match status" value="1"/>
</dbReference>
<evidence type="ECO:0000256" key="3">
    <source>
        <dbReference type="ARBA" id="ARBA00012552"/>
    </source>
</evidence>
<evidence type="ECO:0000256" key="16">
    <source>
        <dbReference type="ARBA" id="ARBA00022859"/>
    </source>
</evidence>
<comment type="catalytic activity">
    <reaction evidence="19">
        <text>ATP + H2O = ADP + phosphate + H(+)</text>
        <dbReference type="Rhea" id="RHEA:13065"/>
        <dbReference type="ChEBI" id="CHEBI:15377"/>
        <dbReference type="ChEBI" id="CHEBI:15378"/>
        <dbReference type="ChEBI" id="CHEBI:30616"/>
        <dbReference type="ChEBI" id="CHEBI:43474"/>
        <dbReference type="ChEBI" id="CHEBI:456216"/>
        <dbReference type="EC" id="3.6.4.13"/>
    </reaction>
    <physiologicalReaction direction="left-to-right" evidence="19">
        <dbReference type="Rhea" id="RHEA:13066"/>
    </physiologicalReaction>
</comment>
<dbReference type="Pfam" id="PF18119">
    <property type="entry name" value="RIG-I_C"/>
    <property type="match status" value="1"/>
</dbReference>
<evidence type="ECO:0000256" key="20">
    <source>
        <dbReference type="SAM" id="Coils"/>
    </source>
</evidence>
<evidence type="ECO:0000256" key="9">
    <source>
        <dbReference type="ARBA" id="ARBA00022737"/>
    </source>
</evidence>
<comment type="subcellular location">
    <subcellularLocation>
        <location evidence="1">Cytoplasm</location>
    </subcellularLocation>
</comment>
<keyword evidence="9" id="KW-0677">Repeat</keyword>
<dbReference type="CDD" id="cd01671">
    <property type="entry name" value="CARD"/>
    <property type="match status" value="1"/>
</dbReference>
<dbReference type="GO" id="GO:0051607">
    <property type="term" value="P:defense response to virus"/>
    <property type="evidence" value="ECO:0007669"/>
    <property type="project" value="UniProtKB-KW"/>
</dbReference>
<evidence type="ECO:0000256" key="18">
    <source>
        <dbReference type="ARBA" id="ARBA00023118"/>
    </source>
</evidence>
<keyword evidence="17" id="KW-0694">RNA-binding</keyword>
<evidence type="ECO:0000256" key="21">
    <source>
        <dbReference type="SAM" id="MobiDB-lite"/>
    </source>
</evidence>
<evidence type="ECO:0000256" key="7">
    <source>
        <dbReference type="ARBA" id="ARBA00022588"/>
    </source>
</evidence>
<keyword evidence="5" id="KW-1017">Isopeptide bond</keyword>
<evidence type="ECO:0000256" key="2">
    <source>
        <dbReference type="ARBA" id="ARBA00006866"/>
    </source>
</evidence>
<feature type="domain" description="Helicase ATP-binding" evidence="22">
    <location>
        <begin position="298"/>
        <end position="492"/>
    </location>
</feature>
<evidence type="ECO:0000259" key="22">
    <source>
        <dbReference type="PROSITE" id="PS51192"/>
    </source>
</evidence>
<dbReference type="GO" id="GO:0003723">
    <property type="term" value="F:RNA binding"/>
    <property type="evidence" value="ECO:0007669"/>
    <property type="project" value="UniProtKB-KW"/>
</dbReference>
<dbReference type="InterPro" id="IPR011029">
    <property type="entry name" value="DEATH-like_dom_sf"/>
</dbReference>
<evidence type="ECO:0000256" key="10">
    <source>
        <dbReference type="ARBA" id="ARBA00022741"/>
    </source>
</evidence>
<dbReference type="GO" id="GO:0005524">
    <property type="term" value="F:ATP binding"/>
    <property type="evidence" value="ECO:0007669"/>
    <property type="project" value="UniProtKB-KW"/>
</dbReference>
<evidence type="ECO:0000256" key="11">
    <source>
        <dbReference type="ARBA" id="ARBA00022801"/>
    </source>
</evidence>
<evidence type="ECO:0000256" key="17">
    <source>
        <dbReference type="ARBA" id="ARBA00022884"/>
    </source>
</evidence>
<dbReference type="Pfam" id="PF00271">
    <property type="entry name" value="Helicase_C"/>
    <property type="match status" value="1"/>
</dbReference>
<dbReference type="InterPro" id="IPR041204">
    <property type="entry name" value="RIG-I-like_C"/>
</dbReference>
<feature type="domain" description="Helicase C-terminal" evidence="23">
    <location>
        <begin position="674"/>
        <end position="864"/>
    </location>
</feature>
<keyword evidence="20" id="KW-0175">Coiled coil</keyword>
<dbReference type="InterPro" id="IPR014001">
    <property type="entry name" value="Helicase_ATP-bd"/>
</dbReference>
<dbReference type="SMART" id="SM00490">
    <property type="entry name" value="HELICc"/>
    <property type="match status" value="1"/>
</dbReference>
<dbReference type="OMA" id="TFCQMNP"/>
<dbReference type="GO" id="GO:0045087">
    <property type="term" value="P:innate immune response"/>
    <property type="evidence" value="ECO:0007669"/>
    <property type="project" value="UniProtKB-KW"/>
</dbReference>
<dbReference type="GO" id="GO:0003677">
    <property type="term" value="F:DNA binding"/>
    <property type="evidence" value="ECO:0007669"/>
    <property type="project" value="InterPro"/>
</dbReference>
<dbReference type="AlphaFoldDB" id="A0A913Z300"/>
<dbReference type="PANTHER" id="PTHR14074:SF16">
    <property type="entry name" value="ANTIVIRAL INNATE IMMUNE RESPONSE RECEPTOR RIG-I"/>
    <property type="match status" value="1"/>
</dbReference>
<keyword evidence="7" id="KW-0399">Innate immunity</keyword>
<dbReference type="GO" id="GO:0016787">
    <property type="term" value="F:hydrolase activity"/>
    <property type="evidence" value="ECO:0007669"/>
    <property type="project" value="UniProtKB-KW"/>
</dbReference>
<dbReference type="PANTHER" id="PTHR14074">
    <property type="entry name" value="HELICASE WITH DEATH DOMAIN-RELATED"/>
    <property type="match status" value="1"/>
</dbReference>
<feature type="domain" description="RLR CTR" evidence="24">
    <location>
        <begin position="863"/>
        <end position="993"/>
    </location>
</feature>
<feature type="coiled-coil region" evidence="20">
    <location>
        <begin position="981"/>
        <end position="1008"/>
    </location>
</feature>
<evidence type="ECO:0000256" key="6">
    <source>
        <dbReference type="ARBA" id="ARBA00022553"/>
    </source>
</evidence>
<keyword evidence="12" id="KW-0347">Helicase</keyword>
<dbReference type="SUPFAM" id="SSF52540">
    <property type="entry name" value="P-loop containing nucleoside triphosphate hydrolases"/>
    <property type="match status" value="1"/>
</dbReference>
<dbReference type="InterPro" id="IPR006935">
    <property type="entry name" value="Helicase/UvrB_N"/>
</dbReference>
<keyword evidence="14" id="KW-0067">ATP-binding</keyword>
<keyword evidence="4" id="KW-0963">Cytoplasm</keyword>
<organism evidence="25 26">
    <name type="scientific">Patiria miniata</name>
    <name type="common">Bat star</name>
    <name type="synonym">Asterina miniata</name>
    <dbReference type="NCBI Taxonomy" id="46514"/>
    <lineage>
        <taxon>Eukaryota</taxon>
        <taxon>Metazoa</taxon>
        <taxon>Echinodermata</taxon>
        <taxon>Eleutherozoa</taxon>
        <taxon>Asterozoa</taxon>
        <taxon>Asteroidea</taxon>
        <taxon>Valvatacea</taxon>
        <taxon>Valvatida</taxon>
        <taxon>Asterinidae</taxon>
        <taxon>Patiria</taxon>
    </lineage>
</organism>
<dbReference type="OrthoDB" id="416741at2759"/>
<evidence type="ECO:0000259" key="23">
    <source>
        <dbReference type="PROSITE" id="PS51194"/>
    </source>
</evidence>
<reference evidence="25" key="1">
    <citation type="submission" date="2022-11" db="UniProtKB">
        <authorList>
            <consortium name="EnsemblMetazoa"/>
        </authorList>
    </citation>
    <scope>IDENTIFICATION</scope>
</reference>
<dbReference type="InterPro" id="IPR021673">
    <property type="entry name" value="RLR_CTR"/>
</dbReference>
<evidence type="ECO:0000256" key="14">
    <source>
        <dbReference type="ARBA" id="ARBA00022840"/>
    </source>
</evidence>
<proteinExistence type="inferred from homology"/>
<evidence type="ECO:0000256" key="13">
    <source>
        <dbReference type="ARBA" id="ARBA00022833"/>
    </source>
</evidence>
<dbReference type="GO" id="GO:0046872">
    <property type="term" value="F:metal ion binding"/>
    <property type="evidence" value="ECO:0007669"/>
    <property type="project" value="UniProtKB-KW"/>
</dbReference>
<dbReference type="InterPro" id="IPR051363">
    <property type="entry name" value="RLR_Helicase"/>
</dbReference>
<dbReference type="PROSITE" id="PS51192">
    <property type="entry name" value="HELICASE_ATP_BIND_1"/>
    <property type="match status" value="1"/>
</dbReference>
<evidence type="ECO:0000256" key="15">
    <source>
        <dbReference type="ARBA" id="ARBA00022843"/>
    </source>
</evidence>
<keyword evidence="18" id="KW-0051">Antiviral defense</keyword>
<dbReference type="Gene3D" id="3.40.50.300">
    <property type="entry name" value="P-loop containing nucleotide triphosphate hydrolases"/>
    <property type="match status" value="2"/>
</dbReference>
<keyword evidence="6" id="KW-0597">Phosphoprotein</keyword>
<dbReference type="PROSITE" id="PS51789">
    <property type="entry name" value="RLR_CTR"/>
    <property type="match status" value="1"/>
</dbReference>
<accession>A0A913Z300</accession>
<dbReference type="Pfam" id="PF11648">
    <property type="entry name" value="RIG-I_C-RD"/>
    <property type="match status" value="1"/>
</dbReference>
<comment type="similarity">
    <text evidence="2">Belongs to the helicase family. RLR subfamily.</text>
</comment>
<keyword evidence="13" id="KW-0862">Zinc</keyword>
<dbReference type="EC" id="3.6.4.13" evidence="3"/>
<evidence type="ECO:0000256" key="5">
    <source>
        <dbReference type="ARBA" id="ARBA00022499"/>
    </source>
</evidence>
<name>A0A913Z300_PATMI</name>
<dbReference type="InterPro" id="IPR031964">
    <property type="entry name" value="CARD_dom"/>
</dbReference>
<evidence type="ECO:0000256" key="8">
    <source>
        <dbReference type="ARBA" id="ARBA00022723"/>
    </source>
</evidence>
<dbReference type="Pfam" id="PF16739">
    <property type="entry name" value="CARD_2"/>
    <property type="match status" value="1"/>
</dbReference>
<evidence type="ECO:0000259" key="24">
    <source>
        <dbReference type="PROSITE" id="PS51789"/>
    </source>
</evidence>
<evidence type="ECO:0000256" key="1">
    <source>
        <dbReference type="ARBA" id="ARBA00004496"/>
    </source>
</evidence>